<dbReference type="InterPro" id="IPR027417">
    <property type="entry name" value="P-loop_NTPase"/>
</dbReference>
<dbReference type="SUPFAM" id="SSF90123">
    <property type="entry name" value="ABC transporter transmembrane region"/>
    <property type="match status" value="1"/>
</dbReference>
<feature type="transmembrane region" description="Helical" evidence="9">
    <location>
        <begin position="309"/>
        <end position="332"/>
    </location>
</feature>
<keyword evidence="6 9" id="KW-1133">Transmembrane helix</keyword>
<dbReference type="PANTHER" id="PTHR24221:SF630">
    <property type="entry name" value="ABC TRANSPORTER B FAMILY MEMBER 29, CHLOROPLASTIC"/>
    <property type="match status" value="1"/>
</dbReference>
<feature type="transmembrane region" description="Helical" evidence="9">
    <location>
        <begin position="222"/>
        <end position="244"/>
    </location>
</feature>
<name>A0ABD3M515_EUCGL</name>
<evidence type="ECO:0000256" key="9">
    <source>
        <dbReference type="SAM" id="Phobius"/>
    </source>
</evidence>
<evidence type="ECO:0000256" key="5">
    <source>
        <dbReference type="ARBA" id="ARBA00022840"/>
    </source>
</evidence>
<dbReference type="InterPro" id="IPR017871">
    <property type="entry name" value="ABC_transporter-like_CS"/>
</dbReference>
<feature type="domain" description="ABC transporter" evidence="10">
    <location>
        <begin position="402"/>
        <end position="639"/>
    </location>
</feature>
<dbReference type="FunFam" id="1.20.1560.10:FF:000096">
    <property type="entry name" value="ABC transporter related"/>
    <property type="match status" value="1"/>
</dbReference>
<accession>A0ABD3M515</accession>
<feature type="region of interest" description="Disordered" evidence="8">
    <location>
        <begin position="45"/>
        <end position="64"/>
    </location>
</feature>
<evidence type="ECO:0000313" key="13">
    <source>
        <dbReference type="Proteomes" id="UP001634007"/>
    </source>
</evidence>
<gene>
    <name evidence="12" type="ORF">ACJRO7_002655</name>
</gene>
<comment type="caution">
    <text evidence="12">The sequence shown here is derived from an EMBL/GenBank/DDBJ whole genome shotgun (WGS) entry which is preliminary data.</text>
</comment>
<dbReference type="EMBL" id="JBJKBG010000001">
    <property type="protein sequence ID" value="KAL3755640.1"/>
    <property type="molecule type" value="Genomic_DNA"/>
</dbReference>
<organism evidence="12 13">
    <name type="scientific">Eucalyptus globulus</name>
    <name type="common">Tasmanian blue gum</name>
    <dbReference type="NCBI Taxonomy" id="34317"/>
    <lineage>
        <taxon>Eukaryota</taxon>
        <taxon>Viridiplantae</taxon>
        <taxon>Streptophyta</taxon>
        <taxon>Embryophyta</taxon>
        <taxon>Tracheophyta</taxon>
        <taxon>Spermatophyta</taxon>
        <taxon>Magnoliopsida</taxon>
        <taxon>eudicotyledons</taxon>
        <taxon>Gunneridae</taxon>
        <taxon>Pentapetalae</taxon>
        <taxon>rosids</taxon>
        <taxon>malvids</taxon>
        <taxon>Myrtales</taxon>
        <taxon>Myrtaceae</taxon>
        <taxon>Myrtoideae</taxon>
        <taxon>Eucalypteae</taxon>
        <taxon>Eucalyptus</taxon>
    </lineage>
</organism>
<dbReference type="PROSITE" id="PS00211">
    <property type="entry name" value="ABC_TRANSPORTER_1"/>
    <property type="match status" value="1"/>
</dbReference>
<evidence type="ECO:0000256" key="6">
    <source>
        <dbReference type="ARBA" id="ARBA00022989"/>
    </source>
</evidence>
<comment type="subcellular location">
    <subcellularLocation>
        <location evidence="1">Membrane</location>
        <topology evidence="1">Multi-pass membrane protein</topology>
    </subcellularLocation>
</comment>
<keyword evidence="5" id="KW-0067">ATP-binding</keyword>
<dbReference type="InterPro" id="IPR039421">
    <property type="entry name" value="Type_1_exporter"/>
</dbReference>
<dbReference type="Gene3D" id="1.20.1560.10">
    <property type="entry name" value="ABC transporter type 1, transmembrane domain"/>
    <property type="match status" value="1"/>
</dbReference>
<dbReference type="CDD" id="cd07346">
    <property type="entry name" value="ABC_6TM_exporters"/>
    <property type="match status" value="1"/>
</dbReference>
<sequence>MTSYLLTAPHLSSSPPCKLHLRSTRLRLAVAVAVGTPRLNAGTLAAADSVDRRPPSPKPPPLRLPKSLPLRSLKPYLLSQSGPVLLGWLCGAVSAFSLSKLVPRIGKFSSDFAGADVFRLRGEGFALGVLLLARAVSSYLQHAFLWDAALKAVYRVRVDAFERVLERDLGFFEGGGGVSAGDIAYRITAEASDVADTIYALLNTIVPSTLQLSAMAMQMLTISPALSLISAVIIPCVALVIAFLGERLRKISKKANLSIAALSAYLNEVLPAIVFVKANNAEACEIARFKRLARVDLSERLKKRKMKALIPQIIQSIYMGALFLFCAGSLLLSKGSFEGCSMVSFVTSLVLIIEPIQDVGKAYNELKQGEPAIERLFELGRFKAKVMEKPDEIHLDNMAGELKFCHVSFRYSDKMALVLDRLDLHIKAGETVALVGPSGGGKTTLVKLLLRLYDPSSGCICVDNYNIQNIQLKSLRRHVCLVSQDITLFSGTVAENIGYRDLMNGIDMDRVELAGQLANADEFIKKLPEGYNTNIGPRGSVLSGGQKQRLAIARAVYQDPSILILDEATSALDSRSELLVRQALQRLMETRTVLVIAHRLETVLMANRIFTLNDGRLQELTRSSLLGGHLNSLESEGLVI</sequence>
<evidence type="ECO:0008006" key="14">
    <source>
        <dbReference type="Google" id="ProtNLM"/>
    </source>
</evidence>
<evidence type="ECO:0000259" key="11">
    <source>
        <dbReference type="PROSITE" id="PS50929"/>
    </source>
</evidence>
<evidence type="ECO:0000256" key="2">
    <source>
        <dbReference type="ARBA" id="ARBA00022448"/>
    </source>
</evidence>
<dbReference type="InterPro" id="IPR011527">
    <property type="entry name" value="ABC1_TM_dom"/>
</dbReference>
<keyword evidence="13" id="KW-1185">Reference proteome</keyword>
<dbReference type="Pfam" id="PF00664">
    <property type="entry name" value="ABC_membrane"/>
    <property type="match status" value="1"/>
</dbReference>
<evidence type="ECO:0000256" key="1">
    <source>
        <dbReference type="ARBA" id="ARBA00004141"/>
    </source>
</evidence>
<dbReference type="SMART" id="SM00382">
    <property type="entry name" value="AAA"/>
    <property type="match status" value="1"/>
</dbReference>
<evidence type="ECO:0000256" key="4">
    <source>
        <dbReference type="ARBA" id="ARBA00022741"/>
    </source>
</evidence>
<dbReference type="InterPro" id="IPR036640">
    <property type="entry name" value="ABC1_TM_sf"/>
</dbReference>
<evidence type="ECO:0000256" key="7">
    <source>
        <dbReference type="ARBA" id="ARBA00023136"/>
    </source>
</evidence>
<dbReference type="InterPro" id="IPR003593">
    <property type="entry name" value="AAA+_ATPase"/>
</dbReference>
<feature type="domain" description="ABC transmembrane type-1" evidence="11">
    <location>
        <begin position="105"/>
        <end position="368"/>
    </location>
</feature>
<keyword evidence="3 9" id="KW-0812">Transmembrane</keyword>
<keyword evidence="2" id="KW-0813">Transport</keyword>
<dbReference type="PANTHER" id="PTHR24221">
    <property type="entry name" value="ATP-BINDING CASSETTE SUB-FAMILY B"/>
    <property type="match status" value="1"/>
</dbReference>
<dbReference type="PROSITE" id="PS50893">
    <property type="entry name" value="ABC_TRANSPORTER_2"/>
    <property type="match status" value="1"/>
</dbReference>
<keyword evidence="7 9" id="KW-0472">Membrane</keyword>
<dbReference type="GO" id="GO:0016020">
    <property type="term" value="C:membrane"/>
    <property type="evidence" value="ECO:0007669"/>
    <property type="project" value="UniProtKB-SubCell"/>
</dbReference>
<dbReference type="Proteomes" id="UP001634007">
    <property type="component" value="Unassembled WGS sequence"/>
</dbReference>
<dbReference type="FunFam" id="3.40.50.300:FF:001371">
    <property type="entry name" value="ABC transporter ATP-binding protein"/>
    <property type="match status" value="1"/>
</dbReference>
<evidence type="ECO:0000259" key="10">
    <source>
        <dbReference type="PROSITE" id="PS50893"/>
    </source>
</evidence>
<protein>
    <recommendedName>
        <fullName evidence="14">ABC transporter B family member 29, chloroplastic</fullName>
    </recommendedName>
</protein>
<proteinExistence type="predicted"/>
<evidence type="ECO:0000256" key="8">
    <source>
        <dbReference type="SAM" id="MobiDB-lite"/>
    </source>
</evidence>
<evidence type="ECO:0000256" key="3">
    <source>
        <dbReference type="ARBA" id="ARBA00022692"/>
    </source>
</evidence>
<dbReference type="InterPro" id="IPR003439">
    <property type="entry name" value="ABC_transporter-like_ATP-bd"/>
</dbReference>
<dbReference type="Pfam" id="PF00005">
    <property type="entry name" value="ABC_tran"/>
    <property type="match status" value="1"/>
</dbReference>
<keyword evidence="4" id="KW-0547">Nucleotide-binding</keyword>
<reference evidence="12 13" key="1">
    <citation type="submission" date="2024-11" db="EMBL/GenBank/DDBJ databases">
        <title>Chromosome-level genome assembly of Eucalyptus globulus Labill. provides insights into its genome evolution.</title>
        <authorList>
            <person name="Li X."/>
        </authorList>
    </citation>
    <scope>NUCLEOTIDE SEQUENCE [LARGE SCALE GENOMIC DNA]</scope>
    <source>
        <strain evidence="12">CL2024</strain>
        <tissue evidence="12">Fresh tender leaves</tissue>
    </source>
</reference>
<dbReference type="GO" id="GO:0005524">
    <property type="term" value="F:ATP binding"/>
    <property type="evidence" value="ECO:0007669"/>
    <property type="project" value="UniProtKB-KW"/>
</dbReference>
<dbReference type="SUPFAM" id="SSF52540">
    <property type="entry name" value="P-loop containing nucleoside triphosphate hydrolases"/>
    <property type="match status" value="1"/>
</dbReference>
<dbReference type="Gene3D" id="3.40.50.300">
    <property type="entry name" value="P-loop containing nucleotide triphosphate hydrolases"/>
    <property type="match status" value="1"/>
</dbReference>
<evidence type="ECO:0000313" key="12">
    <source>
        <dbReference type="EMBL" id="KAL3755640.1"/>
    </source>
</evidence>
<dbReference type="AlphaFoldDB" id="A0ABD3M515"/>
<dbReference type="PROSITE" id="PS50929">
    <property type="entry name" value="ABC_TM1F"/>
    <property type="match status" value="1"/>
</dbReference>